<organism evidence="3 4">
    <name type="scientific">Sparassis crispa</name>
    <dbReference type="NCBI Taxonomy" id="139825"/>
    <lineage>
        <taxon>Eukaryota</taxon>
        <taxon>Fungi</taxon>
        <taxon>Dikarya</taxon>
        <taxon>Basidiomycota</taxon>
        <taxon>Agaricomycotina</taxon>
        <taxon>Agaricomycetes</taxon>
        <taxon>Polyporales</taxon>
        <taxon>Sparassidaceae</taxon>
        <taxon>Sparassis</taxon>
    </lineage>
</organism>
<evidence type="ECO:0000259" key="2">
    <source>
        <dbReference type="PROSITE" id="PS50097"/>
    </source>
</evidence>
<reference evidence="3 4" key="1">
    <citation type="journal article" date="2018" name="Sci. Rep.">
        <title>Genome sequence of the cauliflower mushroom Sparassis crispa (Hanabiratake) and its association with beneficial usage.</title>
        <authorList>
            <person name="Kiyama R."/>
            <person name="Furutani Y."/>
            <person name="Kawaguchi K."/>
            <person name="Nakanishi T."/>
        </authorList>
    </citation>
    <scope>NUCLEOTIDE SEQUENCE [LARGE SCALE GENOMIC DNA]</scope>
</reference>
<feature type="domain" description="BTB" evidence="2">
    <location>
        <begin position="25"/>
        <end position="55"/>
    </location>
</feature>
<keyword evidence="4" id="KW-1185">Reference proteome</keyword>
<evidence type="ECO:0000313" key="4">
    <source>
        <dbReference type="Proteomes" id="UP000287166"/>
    </source>
</evidence>
<name>A0A401H520_9APHY</name>
<comment type="caution">
    <text evidence="3">The sequence shown here is derived from an EMBL/GenBank/DDBJ whole genome shotgun (WGS) entry which is preliminary data.</text>
</comment>
<accession>A0A401H520</accession>
<dbReference type="RefSeq" id="XP_027620441.1">
    <property type="nucleotide sequence ID" value="XM_027764640.1"/>
</dbReference>
<dbReference type="InterPro" id="IPR011333">
    <property type="entry name" value="SKP1/BTB/POZ_sf"/>
</dbReference>
<sequence length="326" mass="36685">MTDNQLEPPAPQVTNASPPFDKPTADIILRSSDRVDFRVKKAILAETSTFFDTMFALPQPSLSVGEVTRIEADGSEADYKDGLAVVHITEDSRTIDCLLRICYPLRNPVITDLSELRRLLTSVTKYAMDETMEVLRERLHSLAQEIPLQVYAVAIQLSFEKEAREAAKHFLACQAPVMYVPELEEISGGVYHRLLDYRRRCGKEAKGLVSSEMRWLPSEDWPWFSCHNGPCAKAGVDVTVTFGGGRRTSGYPKMWWWQHVHRMACVLEATPCGKMLYTTGLMDQALQDAAACTSCRVTAHVKLRRFMDLLVAEVDRVTSKVALEIK</sequence>
<dbReference type="STRING" id="139825.A0A401H520"/>
<dbReference type="GeneID" id="38786445"/>
<proteinExistence type="predicted"/>
<dbReference type="AlphaFoldDB" id="A0A401H520"/>
<dbReference type="Pfam" id="PF00651">
    <property type="entry name" value="BTB"/>
    <property type="match status" value="1"/>
</dbReference>
<dbReference type="OrthoDB" id="3357985at2759"/>
<dbReference type="PROSITE" id="PS50097">
    <property type="entry name" value="BTB"/>
    <property type="match status" value="1"/>
</dbReference>
<dbReference type="Gene3D" id="3.30.710.10">
    <property type="entry name" value="Potassium Channel Kv1.1, Chain A"/>
    <property type="match status" value="1"/>
</dbReference>
<feature type="region of interest" description="Disordered" evidence="1">
    <location>
        <begin position="1"/>
        <end position="22"/>
    </location>
</feature>
<evidence type="ECO:0000313" key="3">
    <source>
        <dbReference type="EMBL" id="GBE89528.1"/>
    </source>
</evidence>
<dbReference type="InterPro" id="IPR000210">
    <property type="entry name" value="BTB/POZ_dom"/>
</dbReference>
<dbReference type="EMBL" id="BFAD01000016">
    <property type="protein sequence ID" value="GBE89528.1"/>
    <property type="molecule type" value="Genomic_DNA"/>
</dbReference>
<dbReference type="InParanoid" id="A0A401H520"/>
<evidence type="ECO:0000256" key="1">
    <source>
        <dbReference type="SAM" id="MobiDB-lite"/>
    </source>
</evidence>
<gene>
    <name evidence="3" type="ORF">SCP_1601900</name>
</gene>
<protein>
    <recommendedName>
        <fullName evidence="2">BTB domain-containing protein</fullName>
    </recommendedName>
</protein>
<dbReference type="Proteomes" id="UP000287166">
    <property type="component" value="Unassembled WGS sequence"/>
</dbReference>